<comment type="similarity">
    <text evidence="3">Belongs to the enoyl-CoA hydratase/isomerase family.</text>
</comment>
<dbReference type="Pfam" id="PF00378">
    <property type="entry name" value="ECH_1"/>
    <property type="match status" value="1"/>
</dbReference>
<reference evidence="9" key="1">
    <citation type="submission" date="2020-10" db="EMBL/GenBank/DDBJ databases">
        <title>Connecting structure to function with the recovery of over 1000 high-quality activated sludge metagenome-assembled genomes encoding full-length rRNA genes using long-read sequencing.</title>
        <authorList>
            <person name="Singleton C.M."/>
            <person name="Petriglieri F."/>
            <person name="Kristensen J.M."/>
            <person name="Kirkegaard R.H."/>
            <person name="Michaelsen T.Y."/>
            <person name="Andersen M.H."/>
            <person name="Karst S.M."/>
            <person name="Dueholm M.S."/>
            <person name="Nielsen P.H."/>
            <person name="Albertsen M."/>
        </authorList>
    </citation>
    <scope>NUCLEOTIDE SEQUENCE</scope>
    <source>
        <strain evidence="9">EsbW_18-Q3-R4-48_MAXAC.044</strain>
    </source>
</reference>
<proteinExistence type="inferred from homology"/>
<dbReference type="Gene3D" id="3.90.226.10">
    <property type="entry name" value="2-enoyl-CoA Hydratase, Chain A, domain 1"/>
    <property type="match status" value="1"/>
</dbReference>
<dbReference type="FunFam" id="1.10.12.10:FF:000004">
    <property type="entry name" value="Delta3,5-delta2,4-dienoyl-CoA isomerase"/>
    <property type="match status" value="1"/>
</dbReference>
<dbReference type="SUPFAM" id="SSF52096">
    <property type="entry name" value="ClpP/crotonase"/>
    <property type="match status" value="1"/>
</dbReference>
<name>A0A9D7IAK4_9RHOO</name>
<dbReference type="NCBIfam" id="NF004794">
    <property type="entry name" value="PRK06142.1"/>
    <property type="match status" value="1"/>
</dbReference>
<dbReference type="FunFam" id="3.90.226.10:FF:000024">
    <property type="entry name" value="Delta3,5-delta2,4-dienoyl-CoA isomerase"/>
    <property type="match status" value="1"/>
</dbReference>
<keyword evidence="8" id="KW-0413">Isomerase</keyword>
<dbReference type="PANTHER" id="PTHR43149:SF1">
    <property type="entry name" value="DELTA(3,5)-DELTA(2,4)-DIENOYL-COA ISOMERASE, MITOCHONDRIAL"/>
    <property type="match status" value="1"/>
</dbReference>
<evidence type="ECO:0000256" key="1">
    <source>
        <dbReference type="ARBA" id="ARBA00004275"/>
    </source>
</evidence>
<evidence type="ECO:0000313" key="10">
    <source>
        <dbReference type="Proteomes" id="UP000886602"/>
    </source>
</evidence>
<dbReference type="InterPro" id="IPR029045">
    <property type="entry name" value="ClpP/crotonase-like_dom_sf"/>
</dbReference>
<dbReference type="Proteomes" id="UP000886602">
    <property type="component" value="Unassembled WGS sequence"/>
</dbReference>
<dbReference type="InterPro" id="IPR014748">
    <property type="entry name" value="Enoyl-CoA_hydra_C"/>
</dbReference>
<comment type="caution">
    <text evidence="9">The sequence shown here is derived from an EMBL/GenBank/DDBJ whole genome shotgun (WGS) entry which is preliminary data.</text>
</comment>
<sequence length="306" mass="33663">MWCRWDGAYCRAIPGSAQFPSIPLVLTQERAIPTIIPQLATMRIELSQHTAEVRLHRPDRSNALNEAMWQELRTAFLWADASPEVRVVVLGAAGKNFCSGIDLSMLAGVEARVAHRDPARSHEALRLLILDLQDCLTRIERCRKPVLVAIQGACIGAGVDLVSCCDMRYAAADVQFSVREIELGMVADVGTLQRLPCLIGEGLARELAYTARQVDAGEAQGCGLVNRVFDNHDALHAGVREIARCIAGKSPLAIRGTKEMLNYGRDHSVADGLNYVATWNAAMLMSVDLAESMRAQREQRKPEFDD</sequence>
<dbReference type="GO" id="GO:0005737">
    <property type="term" value="C:cytoplasm"/>
    <property type="evidence" value="ECO:0007669"/>
    <property type="project" value="UniProtKB-ARBA"/>
</dbReference>
<evidence type="ECO:0000256" key="8">
    <source>
        <dbReference type="ARBA" id="ARBA00023235"/>
    </source>
</evidence>
<evidence type="ECO:0000256" key="5">
    <source>
        <dbReference type="ARBA" id="ARBA00022990"/>
    </source>
</evidence>
<dbReference type="GO" id="GO:0006631">
    <property type="term" value="P:fatty acid metabolic process"/>
    <property type="evidence" value="ECO:0007669"/>
    <property type="project" value="UniProtKB-KW"/>
</dbReference>
<dbReference type="GO" id="GO:0016853">
    <property type="term" value="F:isomerase activity"/>
    <property type="evidence" value="ECO:0007669"/>
    <property type="project" value="UniProtKB-KW"/>
</dbReference>
<dbReference type="EMBL" id="JADJNC010000065">
    <property type="protein sequence ID" value="MBK7425283.1"/>
    <property type="molecule type" value="Genomic_DNA"/>
</dbReference>
<dbReference type="PANTHER" id="PTHR43149">
    <property type="entry name" value="ENOYL-COA HYDRATASE"/>
    <property type="match status" value="1"/>
</dbReference>
<evidence type="ECO:0000256" key="2">
    <source>
        <dbReference type="ARBA" id="ARBA00005005"/>
    </source>
</evidence>
<keyword evidence="6" id="KW-0443">Lipid metabolism</keyword>
<dbReference type="InterPro" id="IPR045002">
    <property type="entry name" value="Ech1-like"/>
</dbReference>
<comment type="subcellular location">
    <subcellularLocation>
        <location evidence="1">Peroxisome</location>
    </subcellularLocation>
</comment>
<keyword evidence="5" id="KW-0007">Acetylation</keyword>
<organism evidence="9 10">
    <name type="scientific">Candidatus Propionivibrio dominans</name>
    <dbReference type="NCBI Taxonomy" id="2954373"/>
    <lineage>
        <taxon>Bacteria</taxon>
        <taxon>Pseudomonadati</taxon>
        <taxon>Pseudomonadota</taxon>
        <taxon>Betaproteobacteria</taxon>
        <taxon>Rhodocyclales</taxon>
        <taxon>Rhodocyclaceae</taxon>
        <taxon>Propionivibrio</taxon>
    </lineage>
</organism>
<evidence type="ECO:0000313" key="9">
    <source>
        <dbReference type="EMBL" id="MBK7425283.1"/>
    </source>
</evidence>
<keyword evidence="4" id="KW-0276">Fatty acid metabolism</keyword>
<evidence type="ECO:0000256" key="4">
    <source>
        <dbReference type="ARBA" id="ARBA00022832"/>
    </source>
</evidence>
<dbReference type="InterPro" id="IPR001753">
    <property type="entry name" value="Enoyl-CoA_hydra/iso"/>
</dbReference>
<keyword evidence="7" id="KW-0576">Peroxisome</keyword>
<dbReference type="Gene3D" id="1.10.12.10">
    <property type="entry name" value="Lyase 2-enoyl-coa Hydratase, Chain A, domain 2"/>
    <property type="match status" value="1"/>
</dbReference>
<evidence type="ECO:0000256" key="6">
    <source>
        <dbReference type="ARBA" id="ARBA00023098"/>
    </source>
</evidence>
<evidence type="ECO:0000256" key="7">
    <source>
        <dbReference type="ARBA" id="ARBA00023140"/>
    </source>
</evidence>
<evidence type="ECO:0000256" key="3">
    <source>
        <dbReference type="ARBA" id="ARBA00005254"/>
    </source>
</evidence>
<accession>A0A9D7IAK4</accession>
<comment type="pathway">
    <text evidence="2">Lipid metabolism; fatty acid beta-oxidation.</text>
</comment>
<protein>
    <submittedName>
        <fullName evidence="9">Crotonase/enoyl-CoA hydratase family protein</fullName>
    </submittedName>
</protein>
<gene>
    <name evidence="9" type="ORF">IPJ48_20615</name>
</gene>
<dbReference type="AlphaFoldDB" id="A0A9D7IAK4"/>
<dbReference type="CDD" id="cd06558">
    <property type="entry name" value="crotonase-like"/>
    <property type="match status" value="1"/>
</dbReference>